<sequence>MSKLSFPDLPAHDSQEADVRQWLPDAEAIVDACEALAAAGEPAGVESVFEEMGAPKLDMTVTALSARAALQAAEEGRAFYHHELRERVAMPEDQAPEIAVWEAGTVPVWNQGILEEPKYFSFFLDTPFPAFNPNHRRKWRPHELIHGSMKFFWHPQMTRFEMYVGSRINELLPVVHWYSFDEIYRPRCPEHRGEQLYQEYCGECEAAAKPYWETTPEWRATQRAQALTWAERGIAHFEREWNACMAEIQSGDLHPIEGYKLDSSSDAIGYMRSHWNRMTAWSFGAWAELFLTDDLDYYSSLGRYMTHLKDTTRRLLGGDIGVDLERYKTLRARRAIQDLAYRIYVAMGWLAENSAGLDAVEAHLTPALEQAAHHVHHMLTDAKIADYSNDVLRDLLQAFERVQGHFPDEIANSVAALGYQWWEPEQFAHAGLAQLHTGLRDALPSAADILGDHGLDQHAQKFALSEPFRAHGRLAERFADYLAAEAAAGTLDADEQFAAELAKFEAWATRAPREDRVAELFASIPNSFDELAIRPGTVRLNETLTRQRFPADIAAAITGDPQLAEQDEDVELGRIFLRGELRLMLVDVEEAKIFDAIESGQPRCDWVDAIDIDSMAALLENGFVIWLPEPF</sequence>
<protein>
    <submittedName>
        <fullName evidence="1">Uncharacterized protein</fullName>
    </submittedName>
</protein>
<evidence type="ECO:0000313" key="1">
    <source>
        <dbReference type="EMBL" id="AWV91204.1"/>
    </source>
</evidence>
<evidence type="ECO:0000313" key="2">
    <source>
        <dbReference type="Proteomes" id="UP000249799"/>
    </source>
</evidence>
<organism evidence="1 2">
    <name type="scientific">Bradymonas sediminis</name>
    <dbReference type="NCBI Taxonomy" id="1548548"/>
    <lineage>
        <taxon>Bacteria</taxon>
        <taxon>Deltaproteobacteria</taxon>
        <taxon>Bradymonadales</taxon>
        <taxon>Bradymonadaceae</taxon>
        <taxon>Bradymonas</taxon>
    </lineage>
</organism>
<reference evidence="1 2" key="1">
    <citation type="submission" date="2018-06" db="EMBL/GenBank/DDBJ databases">
        <title>Lujinxingia sediminis gen. nov. sp. nov., a new facultative anaerobic member of the class Deltaproteobacteria, and proposal of Lujinxingaceae fam. nov.</title>
        <authorList>
            <person name="Guo L.-Y."/>
            <person name="Li C.-M."/>
            <person name="Wang S."/>
            <person name="Du Z.-J."/>
        </authorList>
    </citation>
    <scope>NUCLEOTIDE SEQUENCE [LARGE SCALE GENOMIC DNA]</scope>
    <source>
        <strain evidence="1 2">FA350</strain>
    </source>
</reference>
<dbReference type="Proteomes" id="UP000249799">
    <property type="component" value="Chromosome"/>
</dbReference>
<keyword evidence="2" id="KW-1185">Reference proteome</keyword>
<name>A0A2Z4FR80_9DELT</name>
<dbReference type="OrthoDB" id="5478534at2"/>
<dbReference type="EMBL" id="CP030032">
    <property type="protein sequence ID" value="AWV91204.1"/>
    <property type="molecule type" value="Genomic_DNA"/>
</dbReference>
<gene>
    <name evidence="1" type="ORF">DN745_18480</name>
</gene>
<accession>A0A2Z4FR80</accession>
<proteinExistence type="predicted"/>
<dbReference type="KEGG" id="bsed:DN745_18480"/>
<dbReference type="AlphaFoldDB" id="A0A2Z4FR80"/>
<dbReference type="RefSeq" id="WP_111337262.1">
    <property type="nucleotide sequence ID" value="NZ_CP030032.1"/>
</dbReference>